<accession>A0A2N6NGX9</accession>
<comment type="similarity">
    <text evidence="1">Belongs to the lysine N-acyltransferase MbtK family.</text>
</comment>
<dbReference type="InterPro" id="IPR019432">
    <property type="entry name" value="Acyltransferase_MbtK/IucB-like"/>
</dbReference>
<evidence type="ECO:0000313" key="3">
    <source>
        <dbReference type="EMBL" id="PMB66466.1"/>
    </source>
</evidence>
<feature type="domain" description="Acyltransferase MbtK/IucB-like conserved" evidence="2">
    <location>
        <begin position="271"/>
        <end position="320"/>
    </location>
</feature>
<dbReference type="Pfam" id="PF13523">
    <property type="entry name" value="Acetyltransf_8"/>
    <property type="match status" value="1"/>
</dbReference>
<keyword evidence="3" id="KW-0808">Transferase</keyword>
<reference evidence="3 4" key="1">
    <citation type="journal article" date="2016" name="Appl. Microbiol. Biotechnol.">
        <title>Characterization of T-DNA insertion mutants with decreased virulence in the entomopathogenic fungus Beauveria bassiana JEF-007.</title>
        <authorList>
            <person name="Kim S."/>
            <person name="Lee S.J."/>
            <person name="Nai Y.S."/>
            <person name="Yu J.S."/>
            <person name="Lee M.R."/>
            <person name="Yang Y.T."/>
            <person name="Kim J.S."/>
        </authorList>
    </citation>
    <scope>NUCLEOTIDE SEQUENCE [LARGE SCALE GENOMIC DNA]</scope>
    <source>
        <strain evidence="3 4">JEF-007</strain>
    </source>
</reference>
<organism evidence="3 4">
    <name type="scientific">Beauveria bassiana</name>
    <name type="common">White muscardine disease fungus</name>
    <name type="synonym">Tritirachium shiotae</name>
    <dbReference type="NCBI Taxonomy" id="176275"/>
    <lineage>
        <taxon>Eukaryota</taxon>
        <taxon>Fungi</taxon>
        <taxon>Dikarya</taxon>
        <taxon>Ascomycota</taxon>
        <taxon>Pezizomycotina</taxon>
        <taxon>Sordariomycetes</taxon>
        <taxon>Hypocreomycetidae</taxon>
        <taxon>Hypocreales</taxon>
        <taxon>Cordycipitaceae</taxon>
        <taxon>Beauveria</taxon>
    </lineage>
</organism>
<dbReference type="GO" id="GO:0019290">
    <property type="term" value="P:siderophore biosynthetic process"/>
    <property type="evidence" value="ECO:0007669"/>
    <property type="project" value="InterPro"/>
</dbReference>
<dbReference type="SUPFAM" id="SSF55729">
    <property type="entry name" value="Acyl-CoA N-acyltransferases (Nat)"/>
    <property type="match status" value="1"/>
</dbReference>
<gene>
    <name evidence="3" type="ORF">BM221_007455</name>
</gene>
<dbReference type="InterPro" id="IPR016181">
    <property type="entry name" value="Acyl_CoA_acyltransferase"/>
</dbReference>
<sequence length="460" mass="51342">MAGIIDLASLAPTDTVLKLPHPYLTEYTVQRSDDKLFQLHPKEGSTAQPLPFALHAPHVRFSAPADLKSSELPASANNSLWARARRSPFSDVRWEGDDAAAPTLAQAWLLLYVLFTVRPGMELVRLQLSGPGADVLSQQLRKVLLGIAHPPPPKSQSAPEQAAATETSSTVAAAVVVVLRSTFWQGAGSPFGPRPVWCPDASPSSLPASTPLSQFPPTPLQHTITVASAGDPQDPDRYQQSLHPIRPAKPAPGAVIYSRWVPHLKETFSMVSLDYTDAEHLRLFHEWQNDPRVSQGWNETGTLEQHREYLRKIHEDPHQVALLAKWDDAYFAYFEIYWAKEDRLGGYYDAQDYDRGRHSLVGDVKFRGPHRVTAWWSSLMHYLFLDDPRTMWVVGEPKDTNAIPVMYDLIHGFGLEKFVDLPHKRSALVRCPRVRFFQLCPLGAQEKAVGGVNIGLVPKL</sequence>
<dbReference type="Gene3D" id="3.40.630.30">
    <property type="match status" value="1"/>
</dbReference>
<comment type="caution">
    <text evidence="3">The sequence shown here is derived from an EMBL/GenBank/DDBJ whole genome shotgun (WGS) entry which is preliminary data.</text>
</comment>
<protein>
    <submittedName>
        <fullName evidence="3">Putative lysine N-acyltransferase C17G9.06c</fullName>
    </submittedName>
</protein>
<keyword evidence="3" id="KW-0012">Acyltransferase</keyword>
<dbReference type="AlphaFoldDB" id="A0A2N6NGX9"/>
<proteinExistence type="inferred from homology"/>
<dbReference type="Proteomes" id="UP000235728">
    <property type="component" value="Unassembled WGS sequence"/>
</dbReference>
<evidence type="ECO:0000256" key="1">
    <source>
        <dbReference type="ARBA" id="ARBA00009893"/>
    </source>
</evidence>
<dbReference type="PANTHER" id="PTHR31438">
    <property type="entry name" value="LYSINE N-ACYLTRANSFERASE C17G9.06C-RELATED"/>
    <property type="match status" value="1"/>
</dbReference>
<evidence type="ECO:0000259" key="2">
    <source>
        <dbReference type="SMART" id="SM01006"/>
    </source>
</evidence>
<dbReference type="SMART" id="SM01006">
    <property type="entry name" value="AlcB"/>
    <property type="match status" value="1"/>
</dbReference>
<name>A0A2N6NGX9_BEABA</name>
<dbReference type="GO" id="GO:0016410">
    <property type="term" value="F:N-acyltransferase activity"/>
    <property type="evidence" value="ECO:0007669"/>
    <property type="project" value="TreeGrafter"/>
</dbReference>
<dbReference type="EMBL" id="MRVG01000008">
    <property type="protein sequence ID" value="PMB66466.1"/>
    <property type="molecule type" value="Genomic_DNA"/>
</dbReference>
<evidence type="ECO:0000313" key="4">
    <source>
        <dbReference type="Proteomes" id="UP000235728"/>
    </source>
</evidence>
<dbReference type="OMA" id="VTAWWSS"/>
<dbReference type="PANTHER" id="PTHR31438:SF7">
    <property type="entry name" value="ACYLTRANSFERASE MBTK_IUCB-LIKE CONSERVED DOMAIN-CONTAINING PROTEIN"/>
    <property type="match status" value="1"/>
</dbReference>